<dbReference type="Pfam" id="PF00950">
    <property type="entry name" value="ABC-3"/>
    <property type="match status" value="1"/>
</dbReference>
<feature type="transmembrane region" description="Helical" evidence="10">
    <location>
        <begin position="195"/>
        <end position="219"/>
    </location>
</feature>
<dbReference type="AlphaFoldDB" id="A0A5B9MNY6"/>
<evidence type="ECO:0000256" key="3">
    <source>
        <dbReference type="ARBA" id="ARBA00022448"/>
    </source>
</evidence>
<gene>
    <name evidence="12" type="primary">mntB_1</name>
    <name evidence="12" type="ORF">Mal15_54710</name>
</gene>
<keyword evidence="13" id="KW-1185">Reference proteome</keyword>
<feature type="transmembrane region" description="Helical" evidence="10">
    <location>
        <begin position="225"/>
        <end position="244"/>
    </location>
</feature>
<dbReference type="InterPro" id="IPR022689">
    <property type="entry name" value="Iron_dep_repressor"/>
</dbReference>
<feature type="transmembrane region" description="Helical" evidence="10">
    <location>
        <begin position="285"/>
        <end position="304"/>
    </location>
</feature>
<dbReference type="GO" id="GO:0010043">
    <property type="term" value="P:response to zinc ion"/>
    <property type="evidence" value="ECO:0007669"/>
    <property type="project" value="TreeGrafter"/>
</dbReference>
<accession>A0A5B9MNY6</accession>
<reference evidence="12 13" key="1">
    <citation type="submission" date="2019-02" db="EMBL/GenBank/DDBJ databases">
        <title>Planctomycetal bacteria perform biofilm scaping via a novel small molecule.</title>
        <authorList>
            <person name="Jeske O."/>
            <person name="Boedeker C."/>
            <person name="Wiegand S."/>
            <person name="Breitling P."/>
            <person name="Kallscheuer N."/>
            <person name="Jogler M."/>
            <person name="Rohde M."/>
            <person name="Petersen J."/>
            <person name="Medema M.H."/>
            <person name="Surup F."/>
            <person name="Jogler C."/>
        </authorList>
    </citation>
    <scope>NUCLEOTIDE SEQUENCE [LARGE SCALE GENOMIC DNA]</scope>
    <source>
        <strain evidence="12 13">Mal15</strain>
    </source>
</reference>
<keyword evidence="7 10" id="KW-0472">Membrane</keyword>
<dbReference type="GO" id="GO:0003700">
    <property type="term" value="F:DNA-binding transcription factor activity"/>
    <property type="evidence" value="ECO:0007669"/>
    <property type="project" value="InterPro"/>
</dbReference>
<keyword evidence="3 8" id="KW-0813">Transport</keyword>
<feature type="transmembrane region" description="Helical" evidence="10">
    <location>
        <begin position="79"/>
        <end position="97"/>
    </location>
</feature>
<dbReference type="Pfam" id="PF02742">
    <property type="entry name" value="Fe_dep_repr_C"/>
    <property type="match status" value="1"/>
</dbReference>
<feature type="transmembrane region" description="Helical" evidence="10">
    <location>
        <begin position="55"/>
        <end position="73"/>
    </location>
</feature>
<evidence type="ECO:0000259" key="11">
    <source>
        <dbReference type="Pfam" id="PF02742"/>
    </source>
</evidence>
<feature type="transmembrane region" description="Helical" evidence="10">
    <location>
        <begin position="164"/>
        <end position="183"/>
    </location>
</feature>
<evidence type="ECO:0000256" key="5">
    <source>
        <dbReference type="ARBA" id="ARBA00022692"/>
    </source>
</evidence>
<feature type="region of interest" description="Disordered" evidence="9">
    <location>
        <begin position="427"/>
        <end position="452"/>
    </location>
</feature>
<dbReference type="InterPro" id="IPR036421">
    <property type="entry name" value="Fe_dep_repressor_sf"/>
</dbReference>
<proteinExistence type="inferred from homology"/>
<evidence type="ECO:0000256" key="10">
    <source>
        <dbReference type="SAM" id="Phobius"/>
    </source>
</evidence>
<evidence type="ECO:0000256" key="6">
    <source>
        <dbReference type="ARBA" id="ARBA00022989"/>
    </source>
</evidence>
<dbReference type="Gene3D" id="1.10.10.10">
    <property type="entry name" value="Winged helix-like DNA-binding domain superfamily/Winged helix DNA-binding domain"/>
    <property type="match status" value="1"/>
</dbReference>
<keyword evidence="6 10" id="KW-1133">Transmembrane helix</keyword>
<dbReference type="InterPro" id="IPR001626">
    <property type="entry name" value="ABC_TroCD"/>
</dbReference>
<evidence type="ECO:0000256" key="9">
    <source>
        <dbReference type="SAM" id="MobiDB-lite"/>
    </source>
</evidence>
<protein>
    <submittedName>
        <fullName evidence="12">Manganese transport system membrane protein MntB</fullName>
    </submittedName>
</protein>
<dbReference type="GO" id="GO:0046914">
    <property type="term" value="F:transition metal ion binding"/>
    <property type="evidence" value="ECO:0007669"/>
    <property type="project" value="InterPro"/>
</dbReference>
<dbReference type="InterPro" id="IPR036388">
    <property type="entry name" value="WH-like_DNA-bd_sf"/>
</dbReference>
<evidence type="ECO:0000256" key="2">
    <source>
        <dbReference type="ARBA" id="ARBA00008034"/>
    </source>
</evidence>
<dbReference type="KEGG" id="smam:Mal15_54710"/>
<feature type="domain" description="Iron dependent repressor metal binding and dimerisation" evidence="11">
    <location>
        <begin position="381"/>
        <end position="450"/>
    </location>
</feature>
<keyword evidence="5 8" id="KW-0812">Transmembrane</keyword>
<name>A0A5B9MNY6_9BACT</name>
<dbReference type="InterPro" id="IPR001367">
    <property type="entry name" value="Fe_dep_repressor"/>
</dbReference>
<evidence type="ECO:0000256" key="8">
    <source>
        <dbReference type="RuleBase" id="RU003943"/>
    </source>
</evidence>
<dbReference type="GO" id="GO:0043190">
    <property type="term" value="C:ATP-binding cassette (ABC) transporter complex"/>
    <property type="evidence" value="ECO:0007669"/>
    <property type="project" value="InterPro"/>
</dbReference>
<dbReference type="SMART" id="SM00529">
    <property type="entry name" value="HTH_DTXR"/>
    <property type="match status" value="1"/>
</dbReference>
<dbReference type="GO" id="GO:0046983">
    <property type="term" value="F:protein dimerization activity"/>
    <property type="evidence" value="ECO:0007669"/>
    <property type="project" value="InterPro"/>
</dbReference>
<dbReference type="InterPro" id="IPR037294">
    <property type="entry name" value="ABC_BtuC-like"/>
</dbReference>
<dbReference type="Proteomes" id="UP000321353">
    <property type="component" value="Chromosome"/>
</dbReference>
<evidence type="ECO:0000256" key="1">
    <source>
        <dbReference type="ARBA" id="ARBA00004651"/>
    </source>
</evidence>
<dbReference type="SUPFAM" id="SSF47979">
    <property type="entry name" value="Iron-dependent repressor protein, dimerization domain"/>
    <property type="match status" value="1"/>
</dbReference>
<dbReference type="CDD" id="cd06550">
    <property type="entry name" value="TM_ABC_iron-siderophores_like"/>
    <property type="match status" value="1"/>
</dbReference>
<feature type="transmembrane region" description="Helical" evidence="10">
    <location>
        <begin position="256"/>
        <end position="279"/>
    </location>
</feature>
<dbReference type="PANTHER" id="PTHR30477">
    <property type="entry name" value="ABC-TRANSPORTER METAL-BINDING PROTEIN"/>
    <property type="match status" value="1"/>
</dbReference>
<comment type="subcellular location">
    <subcellularLocation>
        <location evidence="1 8">Cell membrane</location>
        <topology evidence="1 8">Multi-pass membrane protein</topology>
    </subcellularLocation>
</comment>
<evidence type="ECO:0000256" key="7">
    <source>
        <dbReference type="ARBA" id="ARBA00023136"/>
    </source>
</evidence>
<organism evidence="12 13">
    <name type="scientific">Stieleria maiorica</name>
    <dbReference type="NCBI Taxonomy" id="2795974"/>
    <lineage>
        <taxon>Bacteria</taxon>
        <taxon>Pseudomonadati</taxon>
        <taxon>Planctomycetota</taxon>
        <taxon>Planctomycetia</taxon>
        <taxon>Pirellulales</taxon>
        <taxon>Pirellulaceae</taxon>
        <taxon>Stieleria</taxon>
    </lineage>
</organism>
<evidence type="ECO:0000256" key="4">
    <source>
        <dbReference type="ARBA" id="ARBA00022475"/>
    </source>
</evidence>
<keyword evidence="4" id="KW-1003">Cell membrane</keyword>
<feature type="transmembrane region" description="Helical" evidence="10">
    <location>
        <begin position="109"/>
        <end position="128"/>
    </location>
</feature>
<comment type="similarity">
    <text evidence="2 8">Belongs to the ABC-3 integral membrane protein family.</text>
</comment>
<feature type="transmembrane region" description="Helical" evidence="10">
    <location>
        <begin position="27"/>
        <end position="48"/>
    </location>
</feature>
<dbReference type="GO" id="GO:0055085">
    <property type="term" value="P:transmembrane transport"/>
    <property type="evidence" value="ECO:0007669"/>
    <property type="project" value="InterPro"/>
</dbReference>
<sequence length="452" mass="48926">MISETFLSPMTGQTLCLGLSWSWTLDGWIVVVGALSAVASSLLGNFLVLRKMSMLGDAITHAVLPGIAVAFLVTQTRSSLPMFVGAVVVGLLTALFTEWIRGTGGVDEGASMGVVFTSLFALGLVILVQTADAVDLDPNCVLYGSIELTPLDTVSVLGYQVPRAAVVLSVVTVINALFVLLFFKELRLTSFDPALATTMGFSSTWMHYGLMVLVSVTAVACFESVGSILVVAMFVVPAAAAYMLTDRLGVMIAISVLLAIISAVLGHMMALSIPTWIGYRSTTTSGMIAVAAGGLFFAAATFGPRHGVVVKLVRRQLLSLRILCDDIVASLFRGEELEHPAPRTTWLAGELFASTWSMKMALALLRRRGEVTVRDDALRLTDIGRERGQRLVRSHRLWEQYLVDRAGSGAERIHDQAERFEHFTDRNLRDELARETDAPVEDPHGRPIPDES</sequence>
<evidence type="ECO:0000313" key="13">
    <source>
        <dbReference type="Proteomes" id="UP000321353"/>
    </source>
</evidence>
<dbReference type="Gene3D" id="1.10.3470.10">
    <property type="entry name" value="ABC transporter involved in vitamin B12 uptake, BtuC"/>
    <property type="match status" value="1"/>
</dbReference>
<dbReference type="SUPFAM" id="SSF81345">
    <property type="entry name" value="ABC transporter involved in vitamin B12 uptake, BtuC"/>
    <property type="match status" value="1"/>
</dbReference>
<evidence type="ECO:0000313" key="12">
    <source>
        <dbReference type="EMBL" id="QEG01395.1"/>
    </source>
</evidence>
<dbReference type="EMBL" id="CP036264">
    <property type="protein sequence ID" value="QEG01395.1"/>
    <property type="molecule type" value="Genomic_DNA"/>
</dbReference>
<dbReference type="RefSeq" id="WP_233903040.1">
    <property type="nucleotide sequence ID" value="NZ_CP036264.1"/>
</dbReference>
<dbReference type="PANTHER" id="PTHR30477:SF8">
    <property type="entry name" value="METAL TRANSPORT SYSTEM MEMBRANE PROTEIN CT_070-RELATED"/>
    <property type="match status" value="1"/>
</dbReference>